<accession>A0A9W6TJ82</accession>
<dbReference type="EMBL" id="BSXW01000248">
    <property type="protein sequence ID" value="GMF16289.1"/>
    <property type="molecule type" value="Genomic_DNA"/>
</dbReference>
<dbReference type="InterPro" id="IPR018490">
    <property type="entry name" value="cNMP-bd_dom_sf"/>
</dbReference>
<sequence>MTMLLLRQRGSPGSSELLVAENHNAYDPSSRFIRICQQLRLAAILFELATIPFLASFHPEATRYQLVGVYVCEVLFCADIYVQLNTGYYENGNVLRDARKARRKYLSSPAFVADLVALLPLSILIPSRTTGSRSIALLEMHKLVRVWRLPALTSNLDDLYARHFASLKLTKVLGFTLLLTHFVACGRFSFGYDHPAPGEEPNHWLPHAPHEGHHTARRQYLMSLFWAFGLLTGGFEGELPHHNTEFAFTIVVGLCGFTLFTSLCATFFLLSKCESGDAELAEARVNQFQHILAFHRVPVQLHAQAVDYLQRYHTQAEANDREAARRLCPSIAVDIQVELLESTVALVPVFAGCDSLFIRAVTRLLELIALPARVALFCVGDHGDAMYIVHTGVLHTVVSGVKVRELRKGNFVGEVAVFARQPRTATVITATYCTLYRLSRAHADKLLEGYPQYAQVINRTVAEMLKKSSTAASTAVKFVIDSPPPAEKLKQDSEPKPKLSLSFVQLVRLKQLLHARALARRGSDRKMVDTEPVVLNQTQASPTPSSLSRSLEEKLVTKVIHPPTQLPPLKPRDTTEDAMAPRHSLPVPPPLQRQRSDSFRSDSVLSSRKRSKSTIRRPSIKIFPIIPQGTPGNSVPTEQPAGSLRRNSRRTSFLASGMNRLTMFRDNFFHDNTIKPSDAIQGFYEQFPHLAASSAPRQRRWHSLLMTRGLDAESNWRMAWIAAIAVVNCYNWVLIPLLLSFSALDGLWSSWYIIALNLLADLVLWADIYGNLHLSFSVNSEKILVPTRTAERYVSSGSFIVDLCCAWPYWIFAPSKFIHPALRIPRLISGYRLHGHVSEVEAFYRLHSKHKLMLLAVLFLMLYHIVACLYFSTTYLDGYSIGENQWLPSEDVYLQRLNATHFRTISGAIFAADSAHVREIRAEQYFRSLYYAANVLAAVGRMVEPASDTEYGAALIFMLSGFFITAIVVDHVQKSFTASALEQKEFFAARARFQRFLKRQNAPLSIHLRVNSFLDFWWSAHRGAIIDELLEDLPAAIKRDVVRSICTPAMDSLEMLCLNAPAKSTTVENGEESFLKQDTLGPTIQEQVEDIFLDNIKFVLYGQGEIIYRRGDYAAGLFFLLEGKVSIMLDGEVPRHVPLGGFFGTAALQSAVTRDRRECRRRSSMRASASVGYAERVTAVSGCIVVYIAREHLQTVQAVLPTLPECLRKLEQRLHDARVARSADLRTLQPRVAIGAIGLNNPTMRRALRRKQLTGLVQMLAKNMEWWQRGTVVDPDWPFVGVWEATMLVASTLQGTLVMFYICFGANESSSGRAFANAVTITLELLFVLDAYLHLRLGFYEYGNKVMDLAVIQRRYLRSMHFAIDMAALVPLFIVNWSLPARNLEVLNVNKMLRYLKGSSQFRTLETKYVKLTTELRLLKLVYYSFLASHMFGCVWFDFAAHKSGVHIVMSGSSDTSSPSFGATMWGPYKSLESAARGLQYLASIFWSYGLMSNSSQGELPKTVGECIFSVITMTTGFFLFAYVVGHISDVIELQDSENRHFVAKLSSLRQLLRHFDLPPSVEEKFKKYFFFKRFHSITQEHVLERVLPPSLVVDMRMFQLQPMIVKVAFLVGMEDSVTRMLVSLFTQVLFVKDEFVCHFGEEGSEMFFIYTGVLDIYIPLLTPSSAAAPSPVVFPTSASGARVSLSGLRKVNEITAGSYFGEAALFTNAPRNAYVKANTSCILYKLSRHSLELVFVRYPEWQQKVLRIVKIQQQQQRLQRLAYEAQAPDTDRRRGLKRSASRMDLVNARAENIEQLLLSHRKGAQPSDDAPRRLKTWMLQQWRILRAATLVVRWVVPALHTVHAIGKRLAHGAEIQSPFYVQWMRLVSICTVYVAVMVPYRLTYDSLDRWNVIPVCLRVFESLCEVTFWIDIWFQFHMRTNQAAMELYEQDQLIGYKRERLALDLAATFPLDHFATSFSSGPDRLLLCKWLRLNRCLKVANLVYYRNEITRRSVSYEVNRAQTLWLLYLLAMFWTSCAYFAVSIYDGFGTTWQNWLPSSTLSSDDPSPELLMLRLFRGLAFAVTAFVKKSRTFVPASQLNFAFTIVISFVGQLIMALMIAEMANVFLLYIDNEVQFRKNHLIVERSLARWKVSTGLKRRADNFLTSWWSSHAGVDYQLIFEDLPASVRTEGILVIAKQPLSLFVYRVFKPLLRDGLQDSILGEVASESKEADAAATAEEGDKTEKLDYSVKYHLGNLTYAIAKCLHFEGYPRGESVIVEGSVCKAMYFVVRGYLLSKSMSNPEMYPANRFRGGDYFGESGLLGHSVSLMTVTTVRACDMFVLNSDQLLHILQSHSYFSMVLATAQLAVRQKKTTAGFVADWFGSDDVEEDIESNSSSNDDSSDNDGERDDMPSNLSDDVKLRRGSQQLKRTLRGASQEMMDTWEETFALFMEMLVPKGTMRSADAAKIIPETPMQLRL</sequence>
<gene>
    <name evidence="12" type="ORF">Plil01_000577300</name>
</gene>
<organism evidence="12 13">
    <name type="scientific">Phytophthora lilii</name>
    <dbReference type="NCBI Taxonomy" id="2077276"/>
    <lineage>
        <taxon>Eukaryota</taxon>
        <taxon>Sar</taxon>
        <taxon>Stramenopiles</taxon>
        <taxon>Oomycota</taxon>
        <taxon>Peronosporomycetes</taxon>
        <taxon>Peronosporales</taxon>
        <taxon>Peronosporaceae</taxon>
        <taxon>Phytophthora</taxon>
    </lineage>
</organism>
<dbReference type="PROSITE" id="PS00889">
    <property type="entry name" value="CNMP_BINDING_2"/>
    <property type="match status" value="1"/>
</dbReference>
<comment type="subcellular location">
    <subcellularLocation>
        <location evidence="1">Membrane</location>
        <topology evidence="1">Multi-pass membrane protein</topology>
    </subcellularLocation>
</comment>
<dbReference type="SMART" id="SM00100">
    <property type="entry name" value="cNMP"/>
    <property type="match status" value="4"/>
</dbReference>
<keyword evidence="2" id="KW-0813">Transport</keyword>
<dbReference type="PANTHER" id="PTHR45638:SF11">
    <property type="entry name" value="CYCLIC NUCLEOTIDE-GATED CATION CHANNEL SUBUNIT A"/>
    <property type="match status" value="1"/>
</dbReference>
<feature type="transmembrane region" description="Helical" evidence="10">
    <location>
        <begin position="751"/>
        <end position="772"/>
    </location>
</feature>
<evidence type="ECO:0000256" key="2">
    <source>
        <dbReference type="ARBA" id="ARBA00022448"/>
    </source>
</evidence>
<dbReference type="CDD" id="cd00038">
    <property type="entry name" value="CAP_ED"/>
    <property type="match status" value="4"/>
</dbReference>
<dbReference type="GO" id="GO:0005221">
    <property type="term" value="F:intracellularly cyclic nucleotide-activated monoatomic cation channel activity"/>
    <property type="evidence" value="ECO:0007669"/>
    <property type="project" value="InterPro"/>
</dbReference>
<evidence type="ECO:0000256" key="7">
    <source>
        <dbReference type="ARBA" id="ARBA00023286"/>
    </source>
</evidence>
<feature type="transmembrane region" description="Helical" evidence="10">
    <location>
        <begin position="2006"/>
        <end position="2026"/>
    </location>
</feature>
<dbReference type="GO" id="GO:0016020">
    <property type="term" value="C:membrane"/>
    <property type="evidence" value="ECO:0007669"/>
    <property type="project" value="UniProtKB-SubCell"/>
</dbReference>
<proteinExistence type="predicted"/>
<dbReference type="OrthoDB" id="421226at2759"/>
<evidence type="ECO:0000256" key="5">
    <source>
        <dbReference type="ARBA" id="ARBA00023065"/>
    </source>
</evidence>
<keyword evidence="3 10" id="KW-0812">Transmembrane</keyword>
<dbReference type="Gene3D" id="1.10.287.630">
    <property type="entry name" value="Helix hairpin bin"/>
    <property type="match status" value="2"/>
</dbReference>
<feature type="transmembrane region" description="Helical" evidence="10">
    <location>
        <begin position="1861"/>
        <end position="1881"/>
    </location>
</feature>
<keyword evidence="13" id="KW-1185">Reference proteome</keyword>
<dbReference type="InterPro" id="IPR014710">
    <property type="entry name" value="RmlC-like_jellyroll"/>
</dbReference>
<dbReference type="PROSITE" id="PS00888">
    <property type="entry name" value="CNMP_BINDING_1"/>
    <property type="match status" value="1"/>
</dbReference>
<name>A0A9W6TJ82_9STRA</name>
<keyword evidence="7" id="KW-1071">Ligand-gated ion channel</keyword>
<evidence type="ECO:0000256" key="4">
    <source>
        <dbReference type="ARBA" id="ARBA00022989"/>
    </source>
</evidence>
<keyword evidence="8" id="KW-0407">Ion channel</keyword>
<dbReference type="Gene3D" id="1.10.287.70">
    <property type="match status" value="4"/>
</dbReference>
<feature type="domain" description="Cyclic nucleotide-binding" evidence="11">
    <location>
        <begin position="2242"/>
        <end position="2332"/>
    </location>
</feature>
<dbReference type="Pfam" id="PF00520">
    <property type="entry name" value="Ion_trans"/>
    <property type="match status" value="2"/>
</dbReference>
<feature type="transmembrane region" description="Helical" evidence="10">
    <location>
        <begin position="718"/>
        <end position="739"/>
    </location>
</feature>
<reference evidence="12" key="1">
    <citation type="submission" date="2023-04" db="EMBL/GenBank/DDBJ databases">
        <title>Phytophthora lilii NBRC 32176.</title>
        <authorList>
            <person name="Ichikawa N."/>
            <person name="Sato H."/>
            <person name="Tonouchi N."/>
        </authorList>
    </citation>
    <scope>NUCLEOTIDE SEQUENCE</scope>
    <source>
        <strain evidence="12">NBRC 32176</strain>
    </source>
</reference>
<dbReference type="InterPro" id="IPR005821">
    <property type="entry name" value="Ion_trans_dom"/>
</dbReference>
<dbReference type="PANTHER" id="PTHR45638">
    <property type="entry name" value="CYCLIC NUCLEOTIDE-GATED CATION CHANNEL SUBUNIT A"/>
    <property type="match status" value="1"/>
</dbReference>
<dbReference type="Proteomes" id="UP001165083">
    <property type="component" value="Unassembled WGS sequence"/>
</dbReference>
<feature type="transmembrane region" description="Helical" evidence="10">
    <location>
        <begin position="951"/>
        <end position="969"/>
    </location>
</feature>
<feature type="domain" description="Cyclic nucleotide-binding" evidence="11">
    <location>
        <begin position="1080"/>
        <end position="1171"/>
    </location>
</feature>
<dbReference type="InterPro" id="IPR000595">
    <property type="entry name" value="cNMP-bd_dom"/>
</dbReference>
<comment type="caution">
    <text evidence="12">The sequence shown here is derived from an EMBL/GenBank/DDBJ whole genome shotgun (WGS) entry which is preliminary data.</text>
</comment>
<dbReference type="SUPFAM" id="SSF51206">
    <property type="entry name" value="cAMP-binding domain-like"/>
    <property type="match status" value="4"/>
</dbReference>
<feature type="domain" description="Cyclic nucleotide-binding" evidence="11">
    <location>
        <begin position="1610"/>
        <end position="1745"/>
    </location>
</feature>
<evidence type="ECO:0000256" key="6">
    <source>
        <dbReference type="ARBA" id="ARBA00023136"/>
    </source>
</evidence>
<feature type="transmembrane region" description="Helical" evidence="10">
    <location>
        <begin position="2080"/>
        <end position="2111"/>
    </location>
</feature>
<dbReference type="Gene3D" id="2.60.120.10">
    <property type="entry name" value="Jelly Rolls"/>
    <property type="match status" value="4"/>
</dbReference>
<dbReference type="InterPro" id="IPR050866">
    <property type="entry name" value="CNG_cation_channel"/>
</dbReference>
<keyword evidence="5" id="KW-0406">Ion transport</keyword>
<dbReference type="GO" id="GO:0044877">
    <property type="term" value="F:protein-containing complex binding"/>
    <property type="evidence" value="ECO:0007669"/>
    <property type="project" value="TreeGrafter"/>
</dbReference>
<evidence type="ECO:0000313" key="12">
    <source>
        <dbReference type="EMBL" id="GMF16289.1"/>
    </source>
</evidence>
<feature type="compositionally biased region" description="Polar residues" evidence="9">
    <location>
        <begin position="535"/>
        <end position="549"/>
    </location>
</feature>
<evidence type="ECO:0000259" key="11">
    <source>
        <dbReference type="PROSITE" id="PS50042"/>
    </source>
</evidence>
<dbReference type="PROSITE" id="PS50042">
    <property type="entry name" value="CNMP_BINDING_3"/>
    <property type="match status" value="4"/>
</dbReference>
<feature type="domain" description="Cyclic nucleotide-binding" evidence="11">
    <location>
        <begin position="349"/>
        <end position="447"/>
    </location>
</feature>
<feature type="region of interest" description="Disordered" evidence="9">
    <location>
        <begin position="2369"/>
        <end position="2416"/>
    </location>
</feature>
<protein>
    <submittedName>
        <fullName evidence="12">Unnamed protein product</fullName>
    </submittedName>
</protein>
<dbReference type="SUPFAM" id="SSF81324">
    <property type="entry name" value="Voltage-gated potassium channels"/>
    <property type="match status" value="4"/>
</dbReference>
<feature type="transmembrane region" description="Helical" evidence="10">
    <location>
        <begin position="2051"/>
        <end position="2068"/>
    </location>
</feature>
<evidence type="ECO:0000256" key="9">
    <source>
        <dbReference type="SAM" id="MobiDB-lite"/>
    </source>
</evidence>
<dbReference type="Pfam" id="PF00027">
    <property type="entry name" value="cNMP_binding"/>
    <property type="match status" value="3"/>
</dbReference>
<evidence type="ECO:0000256" key="3">
    <source>
        <dbReference type="ARBA" id="ARBA00022692"/>
    </source>
</evidence>
<evidence type="ECO:0000256" key="1">
    <source>
        <dbReference type="ARBA" id="ARBA00004141"/>
    </source>
</evidence>
<feature type="transmembrane region" description="Helical" evidence="10">
    <location>
        <begin position="852"/>
        <end position="872"/>
    </location>
</feature>
<dbReference type="InterPro" id="IPR018488">
    <property type="entry name" value="cNMP-bd_CS"/>
</dbReference>
<keyword evidence="6 10" id="KW-0472">Membrane</keyword>
<feature type="region of interest" description="Disordered" evidence="9">
    <location>
        <begin position="520"/>
        <end position="647"/>
    </location>
</feature>
<evidence type="ECO:0000313" key="13">
    <source>
        <dbReference type="Proteomes" id="UP001165083"/>
    </source>
</evidence>
<evidence type="ECO:0000256" key="10">
    <source>
        <dbReference type="SAM" id="Phobius"/>
    </source>
</evidence>
<evidence type="ECO:0000256" key="8">
    <source>
        <dbReference type="ARBA" id="ARBA00023303"/>
    </source>
</evidence>
<feature type="compositionally biased region" description="Basic residues" evidence="9">
    <location>
        <begin position="607"/>
        <end position="619"/>
    </location>
</feature>
<keyword evidence="4 10" id="KW-1133">Transmembrane helix</keyword>